<name>A0ABR4HD51_9EURO</name>
<dbReference type="EMBL" id="JBFXLT010000045">
    <property type="protein sequence ID" value="KAL2812712.1"/>
    <property type="molecule type" value="Genomic_DNA"/>
</dbReference>
<feature type="compositionally biased region" description="Pro residues" evidence="2">
    <location>
        <begin position="25"/>
        <end position="35"/>
    </location>
</feature>
<feature type="coiled-coil region" evidence="1">
    <location>
        <begin position="282"/>
        <end position="327"/>
    </location>
</feature>
<feature type="region of interest" description="Disordered" evidence="2">
    <location>
        <begin position="200"/>
        <end position="275"/>
    </location>
</feature>
<proteinExistence type="predicted"/>
<protein>
    <submittedName>
        <fullName evidence="3">Uncharacterized protein</fullName>
    </submittedName>
</protein>
<dbReference type="Proteomes" id="UP001610334">
    <property type="component" value="Unassembled WGS sequence"/>
</dbReference>
<evidence type="ECO:0000313" key="3">
    <source>
        <dbReference type="EMBL" id="KAL2812712.1"/>
    </source>
</evidence>
<evidence type="ECO:0000313" key="4">
    <source>
        <dbReference type="Proteomes" id="UP001610334"/>
    </source>
</evidence>
<feature type="compositionally biased region" description="Polar residues" evidence="2">
    <location>
        <begin position="208"/>
        <end position="224"/>
    </location>
</feature>
<comment type="caution">
    <text evidence="3">The sequence shown here is derived from an EMBL/GenBank/DDBJ whole genome shotgun (WGS) entry which is preliminary data.</text>
</comment>
<evidence type="ECO:0000256" key="2">
    <source>
        <dbReference type="SAM" id="MobiDB-lite"/>
    </source>
</evidence>
<feature type="region of interest" description="Disordered" evidence="2">
    <location>
        <begin position="1"/>
        <end position="100"/>
    </location>
</feature>
<gene>
    <name evidence="3" type="ORF">BJX63DRAFT_432412</name>
</gene>
<feature type="compositionally biased region" description="Pro residues" evidence="2">
    <location>
        <begin position="249"/>
        <end position="274"/>
    </location>
</feature>
<keyword evidence="4" id="KW-1185">Reference proteome</keyword>
<keyword evidence="1" id="KW-0175">Coiled coil</keyword>
<accession>A0ABR4HD51</accession>
<organism evidence="3 4">
    <name type="scientific">Aspergillus granulosus</name>
    <dbReference type="NCBI Taxonomy" id="176169"/>
    <lineage>
        <taxon>Eukaryota</taxon>
        <taxon>Fungi</taxon>
        <taxon>Dikarya</taxon>
        <taxon>Ascomycota</taxon>
        <taxon>Pezizomycotina</taxon>
        <taxon>Eurotiomycetes</taxon>
        <taxon>Eurotiomycetidae</taxon>
        <taxon>Eurotiales</taxon>
        <taxon>Aspergillaceae</taxon>
        <taxon>Aspergillus</taxon>
        <taxon>Aspergillus subgen. Nidulantes</taxon>
    </lineage>
</organism>
<feature type="compositionally biased region" description="Pro residues" evidence="2">
    <location>
        <begin position="46"/>
        <end position="68"/>
    </location>
</feature>
<sequence>MAPVKVAKPPDLSGRTPIYRLSKTAPPPPPPPQPSPSQVNNASQPYHPPYQPSPYSSPYPASQPPPQSTPQEDKESALVPTPQLTPGTEARGSPLTKRRGRKLQESEILILVNCCLEYQSISHDNPTRFWYCVAVSLKRQIKRNFSWQSCRQIMEELVAERRERRRDVAAGKAKEQPLTELVLATDKWISFSDAVSGGVSGLPPPPLTQSLKRPGQPNSPTTEANAGKRPKQNEQAPSIPPISTQVPAQAPPAPYPPYPMPPHHMPPGPIPTIPSGPTMSEFQTLKVDIQSLRMDVQSMRREMVEGRNELNAKLDLIMQTLKEVREARET</sequence>
<evidence type="ECO:0000256" key="1">
    <source>
        <dbReference type="SAM" id="Coils"/>
    </source>
</evidence>
<feature type="compositionally biased region" description="Polar residues" evidence="2">
    <location>
        <begin position="233"/>
        <end position="247"/>
    </location>
</feature>
<reference evidence="3 4" key="1">
    <citation type="submission" date="2024-07" db="EMBL/GenBank/DDBJ databases">
        <title>Section-level genome sequencing and comparative genomics of Aspergillus sections Usti and Cavernicolus.</title>
        <authorList>
            <consortium name="Lawrence Berkeley National Laboratory"/>
            <person name="Nybo J.L."/>
            <person name="Vesth T.C."/>
            <person name="Theobald S."/>
            <person name="Frisvad J.C."/>
            <person name="Larsen T.O."/>
            <person name="Kjaerboelling I."/>
            <person name="Rothschild-Mancinelli K."/>
            <person name="Lyhne E.K."/>
            <person name="Kogle M.E."/>
            <person name="Barry K."/>
            <person name="Clum A."/>
            <person name="Na H."/>
            <person name="Ledsgaard L."/>
            <person name="Lin J."/>
            <person name="Lipzen A."/>
            <person name="Kuo A."/>
            <person name="Riley R."/>
            <person name="Mondo S."/>
            <person name="Labutti K."/>
            <person name="Haridas S."/>
            <person name="Pangalinan J."/>
            <person name="Salamov A.A."/>
            <person name="Simmons B.A."/>
            <person name="Magnuson J.K."/>
            <person name="Chen J."/>
            <person name="Drula E."/>
            <person name="Henrissat B."/>
            <person name="Wiebenga A."/>
            <person name="Lubbers R.J."/>
            <person name="Gomes A.C."/>
            <person name="Makela M.R."/>
            <person name="Stajich J."/>
            <person name="Grigoriev I.V."/>
            <person name="Mortensen U.H."/>
            <person name="De Vries R.P."/>
            <person name="Baker S.E."/>
            <person name="Andersen M.R."/>
        </authorList>
    </citation>
    <scope>NUCLEOTIDE SEQUENCE [LARGE SCALE GENOMIC DNA]</scope>
    <source>
        <strain evidence="3 4">CBS 588.65</strain>
    </source>
</reference>